<gene>
    <name evidence="1" type="ORF">C7419_10379</name>
</gene>
<name>A0A316EPH9_9BURK</name>
<protein>
    <submittedName>
        <fullName evidence="1">Uncharacterized protein</fullName>
    </submittedName>
</protein>
<reference evidence="1 2" key="1">
    <citation type="submission" date="2018-05" db="EMBL/GenBank/DDBJ databases">
        <title>Genomic Encyclopedia of Type Strains, Phase IV (KMG-V): Genome sequencing to study the core and pangenomes of soil and plant-associated prokaryotes.</title>
        <authorList>
            <person name="Whitman W."/>
        </authorList>
    </citation>
    <scope>NUCLEOTIDE SEQUENCE [LARGE SCALE GENOMIC DNA]</scope>
    <source>
        <strain evidence="1 2">SLV-132</strain>
    </source>
</reference>
<evidence type="ECO:0000313" key="1">
    <source>
        <dbReference type="EMBL" id="PWK33760.1"/>
    </source>
</evidence>
<sequence>MGWFCRDYRGMYIHAFAFESPEAGIGTNLPGPKWNYRMAICFSPLRDDRLFGESSDDDEDYFTKEAAEQAALFYGRSAIDILHGLR</sequence>
<comment type="caution">
    <text evidence="1">The sequence shown here is derived from an EMBL/GenBank/DDBJ whole genome shotgun (WGS) entry which is preliminary data.</text>
</comment>
<organism evidence="1 2">
    <name type="scientific">Cupriavidus plantarum</name>
    <dbReference type="NCBI Taxonomy" id="942865"/>
    <lineage>
        <taxon>Bacteria</taxon>
        <taxon>Pseudomonadati</taxon>
        <taxon>Pseudomonadota</taxon>
        <taxon>Betaproteobacteria</taxon>
        <taxon>Burkholderiales</taxon>
        <taxon>Burkholderiaceae</taxon>
        <taxon>Cupriavidus</taxon>
    </lineage>
</organism>
<evidence type="ECO:0000313" key="2">
    <source>
        <dbReference type="Proteomes" id="UP000245754"/>
    </source>
</evidence>
<dbReference type="RefSeq" id="WP_244214743.1">
    <property type="nucleotide sequence ID" value="NZ_JACBYU010000004.1"/>
</dbReference>
<dbReference type="AlphaFoldDB" id="A0A316EPH9"/>
<dbReference type="EMBL" id="QGGT01000003">
    <property type="protein sequence ID" value="PWK33760.1"/>
    <property type="molecule type" value="Genomic_DNA"/>
</dbReference>
<accession>A0A316EPH9</accession>
<proteinExistence type="predicted"/>
<dbReference type="Proteomes" id="UP000245754">
    <property type="component" value="Unassembled WGS sequence"/>
</dbReference>
<keyword evidence="2" id="KW-1185">Reference proteome</keyword>